<reference evidence="1 2" key="1">
    <citation type="submission" date="2021-01" db="EMBL/GenBank/DDBJ databases">
        <title>Whole genome shotgun sequence of Microbispora corallina NBRC 16416.</title>
        <authorList>
            <person name="Komaki H."/>
            <person name="Tamura T."/>
        </authorList>
    </citation>
    <scope>NUCLEOTIDE SEQUENCE [LARGE SCALE GENOMIC DNA]</scope>
    <source>
        <strain evidence="1 2">NBRC 16416</strain>
    </source>
</reference>
<dbReference type="Proteomes" id="UP000603904">
    <property type="component" value="Unassembled WGS sequence"/>
</dbReference>
<dbReference type="EMBL" id="BOOC01000031">
    <property type="protein sequence ID" value="GIH42594.1"/>
    <property type="molecule type" value="Genomic_DNA"/>
</dbReference>
<organism evidence="1 2">
    <name type="scientific">Microbispora corallina</name>
    <dbReference type="NCBI Taxonomy" id="83302"/>
    <lineage>
        <taxon>Bacteria</taxon>
        <taxon>Bacillati</taxon>
        <taxon>Actinomycetota</taxon>
        <taxon>Actinomycetes</taxon>
        <taxon>Streptosporangiales</taxon>
        <taxon>Streptosporangiaceae</taxon>
        <taxon>Microbispora</taxon>
    </lineage>
</organism>
<gene>
    <name evidence="1" type="ORF">Mco01_55940</name>
</gene>
<sequence length="124" mass="12741">MSNFDGVKAVVCVATTRPSTDKVAWWFTAPNSIHVDCGCPESGTVTVREYTAWDTSVKPCLYQPPPGTLIDVVDRPAGVKLHVPARSTEAIAALPAVTPSMSPAAAATAAVDADGADRCAATAG</sequence>
<keyword evidence="2" id="KW-1185">Reference proteome</keyword>
<evidence type="ECO:0000313" key="2">
    <source>
        <dbReference type="Proteomes" id="UP000603904"/>
    </source>
</evidence>
<accession>A0ABQ4G6D5</accession>
<protein>
    <submittedName>
        <fullName evidence="1">Uncharacterized protein</fullName>
    </submittedName>
</protein>
<proteinExistence type="predicted"/>
<evidence type="ECO:0000313" key="1">
    <source>
        <dbReference type="EMBL" id="GIH42594.1"/>
    </source>
</evidence>
<name>A0ABQ4G6D5_9ACTN</name>
<comment type="caution">
    <text evidence="1">The sequence shown here is derived from an EMBL/GenBank/DDBJ whole genome shotgun (WGS) entry which is preliminary data.</text>
</comment>